<dbReference type="Pfam" id="PF02604">
    <property type="entry name" value="PhdYeFM_antitox"/>
    <property type="match status" value="1"/>
</dbReference>
<dbReference type="EMBL" id="CP063169">
    <property type="protein sequence ID" value="QOR69491.1"/>
    <property type="molecule type" value="Genomic_DNA"/>
</dbReference>
<dbReference type="NCBIfam" id="TIGR01552">
    <property type="entry name" value="phd_fam"/>
    <property type="match status" value="1"/>
</dbReference>
<accession>A0A7M1SPW9</accession>
<evidence type="ECO:0000313" key="3">
    <source>
        <dbReference type="EMBL" id="QOR69491.1"/>
    </source>
</evidence>
<dbReference type="Proteomes" id="UP000593758">
    <property type="component" value="Chromosome"/>
</dbReference>
<comment type="function">
    <text evidence="2">Antitoxin component of a type II toxin-antitoxin (TA) system.</text>
</comment>
<evidence type="ECO:0000256" key="2">
    <source>
        <dbReference type="RuleBase" id="RU362080"/>
    </source>
</evidence>
<comment type="similarity">
    <text evidence="1 2">Belongs to the phD/YefM antitoxin family.</text>
</comment>
<dbReference type="InterPro" id="IPR006442">
    <property type="entry name" value="Antitoxin_Phd/YefM"/>
</dbReference>
<keyword evidence="4" id="KW-1185">Reference proteome</keyword>
<gene>
    <name evidence="3" type="ORF">IM660_12420</name>
</gene>
<dbReference type="InterPro" id="IPR036165">
    <property type="entry name" value="YefM-like_sf"/>
</dbReference>
<protein>
    <recommendedName>
        <fullName evidence="2">Antitoxin</fullName>
    </recommendedName>
</protein>
<proteinExistence type="inferred from homology"/>
<dbReference type="RefSeq" id="WP_193495912.1">
    <property type="nucleotide sequence ID" value="NZ_CP063169.1"/>
</dbReference>
<dbReference type="InterPro" id="IPR051416">
    <property type="entry name" value="phD-YefM_TA_antitoxins"/>
</dbReference>
<dbReference type="KEGG" id="halt:IM660_12420"/>
<dbReference type="AlphaFoldDB" id="A0A7M1SPW9"/>
<organism evidence="3 4">
    <name type="scientific">Ruania alkalisoli</name>
    <dbReference type="NCBI Taxonomy" id="2779775"/>
    <lineage>
        <taxon>Bacteria</taxon>
        <taxon>Bacillati</taxon>
        <taxon>Actinomycetota</taxon>
        <taxon>Actinomycetes</taxon>
        <taxon>Micrococcales</taxon>
        <taxon>Ruaniaceae</taxon>
        <taxon>Ruania</taxon>
    </lineage>
</organism>
<sequence>MATVSVYEAKSQLSRLIADAERGEETVVTRHGRPVARLVPFSDRRDPRVPGRWRGRVVIADDFDDFSAEDERDWYGA</sequence>
<dbReference type="PANTHER" id="PTHR35377">
    <property type="entry name" value="ANTITOXIN VAPB49-RELATED-RELATED"/>
    <property type="match status" value="1"/>
</dbReference>
<evidence type="ECO:0000313" key="4">
    <source>
        <dbReference type="Proteomes" id="UP000593758"/>
    </source>
</evidence>
<dbReference type="SUPFAM" id="SSF143120">
    <property type="entry name" value="YefM-like"/>
    <property type="match status" value="1"/>
</dbReference>
<dbReference type="Gene3D" id="3.40.1620.10">
    <property type="entry name" value="YefM-like domain"/>
    <property type="match status" value="1"/>
</dbReference>
<name>A0A7M1SPW9_9MICO</name>
<evidence type="ECO:0000256" key="1">
    <source>
        <dbReference type="ARBA" id="ARBA00009981"/>
    </source>
</evidence>
<reference evidence="3 4" key="1">
    <citation type="submission" date="2020-10" db="EMBL/GenBank/DDBJ databases">
        <title>Haloactinobacterium sp. RN3S43, a bacterium isolated from saline soil.</title>
        <authorList>
            <person name="Sun J.-Q."/>
        </authorList>
    </citation>
    <scope>NUCLEOTIDE SEQUENCE [LARGE SCALE GENOMIC DNA]</scope>
    <source>
        <strain evidence="3 4">RN3S43</strain>
    </source>
</reference>